<dbReference type="SUPFAM" id="SSF49464">
    <property type="entry name" value="Carboxypeptidase regulatory domain-like"/>
    <property type="match status" value="1"/>
</dbReference>
<dbReference type="InterPro" id="IPR023996">
    <property type="entry name" value="TonB-dep_OMP_SusC/RagA"/>
</dbReference>
<dbReference type="NCBIfam" id="TIGR04056">
    <property type="entry name" value="OMP_RagA_SusC"/>
    <property type="match status" value="1"/>
</dbReference>
<keyword evidence="5 7" id="KW-0472">Membrane</keyword>
<dbReference type="InterPro" id="IPR008969">
    <property type="entry name" value="CarboxyPept-like_regulatory"/>
</dbReference>
<evidence type="ECO:0000256" key="3">
    <source>
        <dbReference type="ARBA" id="ARBA00022452"/>
    </source>
</evidence>
<dbReference type="InterPro" id="IPR036942">
    <property type="entry name" value="Beta-barrel_TonB_sf"/>
</dbReference>
<dbReference type="InterPro" id="IPR037066">
    <property type="entry name" value="Plug_dom_sf"/>
</dbReference>
<dbReference type="PROSITE" id="PS52016">
    <property type="entry name" value="TONB_DEPENDENT_REC_3"/>
    <property type="match status" value="1"/>
</dbReference>
<gene>
    <name evidence="9" type="ORF">J3359_15520</name>
</gene>
<accession>A0A975H6N7</accession>
<dbReference type="GO" id="GO:0009279">
    <property type="term" value="C:cell outer membrane"/>
    <property type="evidence" value="ECO:0007669"/>
    <property type="project" value="UniProtKB-SubCell"/>
</dbReference>
<reference evidence="9 10" key="1">
    <citation type="submission" date="2021-03" db="EMBL/GenBank/DDBJ databases">
        <title>Complete genome of Polaribacter_sp.SM13.</title>
        <authorList>
            <person name="Jeong S.W."/>
            <person name="Bae J.W."/>
        </authorList>
    </citation>
    <scope>NUCLEOTIDE SEQUENCE [LARGE SCALE GENOMIC DNA]</scope>
    <source>
        <strain evidence="9 10">SM13</strain>
    </source>
</reference>
<feature type="domain" description="TonB-dependent receptor plug" evidence="8">
    <location>
        <begin position="107"/>
        <end position="234"/>
    </location>
</feature>
<evidence type="ECO:0000256" key="5">
    <source>
        <dbReference type="ARBA" id="ARBA00023136"/>
    </source>
</evidence>
<keyword evidence="3 7" id="KW-1134">Transmembrane beta strand</keyword>
<name>A0A975H6N7_9FLAO</name>
<evidence type="ECO:0000313" key="9">
    <source>
        <dbReference type="EMBL" id="QTE22198.1"/>
    </source>
</evidence>
<dbReference type="NCBIfam" id="TIGR04057">
    <property type="entry name" value="SusC_RagA_signa"/>
    <property type="match status" value="1"/>
</dbReference>
<dbReference type="Proteomes" id="UP000663920">
    <property type="component" value="Chromosome"/>
</dbReference>
<dbReference type="Gene3D" id="2.170.130.10">
    <property type="entry name" value="TonB-dependent receptor, plug domain"/>
    <property type="match status" value="1"/>
</dbReference>
<dbReference type="KEGG" id="pcea:J3359_15520"/>
<dbReference type="InterPro" id="IPR039426">
    <property type="entry name" value="TonB-dep_rcpt-like"/>
</dbReference>
<dbReference type="Pfam" id="PF13715">
    <property type="entry name" value="CarbopepD_reg_2"/>
    <property type="match status" value="1"/>
</dbReference>
<keyword evidence="10" id="KW-1185">Reference proteome</keyword>
<dbReference type="AlphaFoldDB" id="A0A975H6N7"/>
<comment type="subcellular location">
    <subcellularLocation>
        <location evidence="1 7">Cell outer membrane</location>
        <topology evidence="1 7">Multi-pass membrane protein</topology>
    </subcellularLocation>
</comment>
<evidence type="ECO:0000256" key="4">
    <source>
        <dbReference type="ARBA" id="ARBA00022692"/>
    </source>
</evidence>
<dbReference type="RefSeq" id="WP_208077900.1">
    <property type="nucleotide sequence ID" value="NZ_CP071869.1"/>
</dbReference>
<organism evidence="9 10">
    <name type="scientific">Polaribacter cellanae</name>
    <dbReference type="NCBI Taxonomy" id="2818493"/>
    <lineage>
        <taxon>Bacteria</taxon>
        <taxon>Pseudomonadati</taxon>
        <taxon>Bacteroidota</taxon>
        <taxon>Flavobacteriia</taxon>
        <taxon>Flavobacteriales</taxon>
        <taxon>Flavobacteriaceae</taxon>
    </lineage>
</organism>
<dbReference type="SUPFAM" id="SSF56935">
    <property type="entry name" value="Porins"/>
    <property type="match status" value="1"/>
</dbReference>
<protein>
    <submittedName>
        <fullName evidence="9">SusC/RagA family TonB-linked outer membrane protein</fullName>
    </submittedName>
</protein>
<keyword evidence="4 7" id="KW-0812">Transmembrane</keyword>
<evidence type="ECO:0000256" key="6">
    <source>
        <dbReference type="ARBA" id="ARBA00023237"/>
    </source>
</evidence>
<evidence type="ECO:0000256" key="7">
    <source>
        <dbReference type="PROSITE-ProRule" id="PRU01360"/>
    </source>
</evidence>
<proteinExistence type="inferred from homology"/>
<dbReference type="InterPro" id="IPR023997">
    <property type="entry name" value="TonB-dep_OMP_SusC/RagA_CS"/>
</dbReference>
<dbReference type="Gene3D" id="2.40.170.20">
    <property type="entry name" value="TonB-dependent receptor, beta-barrel domain"/>
    <property type="match status" value="1"/>
</dbReference>
<evidence type="ECO:0000313" key="10">
    <source>
        <dbReference type="Proteomes" id="UP000663920"/>
    </source>
</evidence>
<keyword evidence="6 7" id="KW-0998">Cell outer membrane</keyword>
<evidence type="ECO:0000259" key="8">
    <source>
        <dbReference type="Pfam" id="PF07715"/>
    </source>
</evidence>
<dbReference type="Gene3D" id="2.60.40.1120">
    <property type="entry name" value="Carboxypeptidase-like, regulatory domain"/>
    <property type="match status" value="1"/>
</dbReference>
<dbReference type="EMBL" id="CP071869">
    <property type="protein sequence ID" value="QTE22198.1"/>
    <property type="molecule type" value="Genomic_DNA"/>
</dbReference>
<evidence type="ECO:0000256" key="1">
    <source>
        <dbReference type="ARBA" id="ARBA00004571"/>
    </source>
</evidence>
<evidence type="ECO:0000256" key="2">
    <source>
        <dbReference type="ARBA" id="ARBA00022448"/>
    </source>
</evidence>
<keyword evidence="2 7" id="KW-0813">Transport</keyword>
<dbReference type="Pfam" id="PF07715">
    <property type="entry name" value="Plug"/>
    <property type="match status" value="1"/>
</dbReference>
<dbReference type="InterPro" id="IPR012910">
    <property type="entry name" value="Plug_dom"/>
</dbReference>
<comment type="similarity">
    <text evidence="7">Belongs to the TonB-dependent receptor family.</text>
</comment>
<sequence length="1128" mass="123499">MFCLFAFQNVKAQTTVTGTITEASSGEVLPGASILIKGTSNGVSSDFDGKYSITFSGTSATFVVSYVGYKTKEVTYKGSNVLNVALSEAADSLNEIVVTALGIKRQQRSVGYAAQTVKATEVTLADPVDIAQGLQGKVAGLNITTSNGIGNASSRVVIRGNNSLFGRNTPLIVVDGAIVDNSELEQGNVGEKQETYKDWGNYLSYLDMSTVEDITVLKGPNAAALYGARGANGVILITSKKGGERPGIGVRYNVSTNFSDTYRYTDVQNEYGGGFRASLFTANPKLPKTASGQSFPSILYPQSWSGNPYPGATGIDSSHGAIPGGYNTWDIYSWFGGGASWGPKLDGTQALWWDGKTRTYSPQPNNRKYMFKQGIEKTHSLSFSSANDLGSIRVGFTHREADAIIENTNSKSTSFSLGSHVNISKVLSADINAGYNQNFRLNTPEIGNNNSWTKFNIYGMSREYRGLEKDLYFGKDLYDGFRVDFGGAYPHAEYSKNLFWDFYENNDRLWRDEFLSTIKLNAEITPWFNAFVRTSVDLIGTRFEETKNTIKPDGISEGGFNKTVSKSKTFNTDIMATFHKENLLTEGFNASITLGLNNYSINNSGVEGRNGSTFKVPNVYSLYNFVPRIDDFTPDRSNADDFKTGARETRYVVQSFAYIGLLNLSYKNYLFLEATGRKDYTSTLPKNNNSTFYPSVSSSLVFTDAFDLGSIKETLNYGSLRVAWGRSANAAEPYQLDNTYNTSTFGNSTTITRPSNIPPSDLTFQTSESKEIGLSLGFFNNNLNVDFTYYDIKSDNQIMTSAVSLASGASKVTFNSGELTNRGIEFIINAKIINNDNFSWNATFNGAKNTNKVVSLADGIEEQEIASVFGSKGAFMKASPGENYGAIYGTDFELDDQGRRQVMNIYNKDGSGEVVGTQYKVSSDVQKIGNAAPKLTGGLRNVFRYKNFSLSALMDFKLGGDIYSVDHAVAMGSGLSPETAAARRDGAGLPYTFPDGTTANVGMIMDGFNVDDNKVNDRVITPTNFYGVTYAGWSNLNRPRSLSVFENSWVKLRELSLTYSMPKNLLQKFNFIEDLSVSLIGRNLFYIYTTLPQRLNPEAINGTGNGQGLQWSAFPSIRTVGFNLKVGL</sequence>